<dbReference type="FunFam" id="3.40.640.10:FF:000073">
    <property type="entry name" value="Probable 4-aminobutyrate aminotransferase"/>
    <property type="match status" value="1"/>
</dbReference>
<comment type="similarity">
    <text evidence="2 13">Belongs to the class-III pyridoxal-phosphate-dependent aminotransferase family.</text>
</comment>
<dbReference type="Proteomes" id="UP000887565">
    <property type="component" value="Unplaced"/>
</dbReference>
<evidence type="ECO:0000256" key="2">
    <source>
        <dbReference type="ARBA" id="ARBA00008954"/>
    </source>
</evidence>
<dbReference type="SUPFAM" id="SSF53383">
    <property type="entry name" value="PLP-dependent transferases"/>
    <property type="match status" value="1"/>
</dbReference>
<dbReference type="Gene3D" id="3.40.640.10">
    <property type="entry name" value="Type I PLP-dependent aspartate aminotransferase-like (Major domain)"/>
    <property type="match status" value="1"/>
</dbReference>
<dbReference type="NCBIfam" id="TIGR00699">
    <property type="entry name" value="GABAtrns_euk"/>
    <property type="match status" value="1"/>
</dbReference>
<reference evidence="15" key="1">
    <citation type="submission" date="2022-11" db="UniProtKB">
        <authorList>
            <consortium name="WormBaseParasite"/>
        </authorList>
    </citation>
    <scope>IDENTIFICATION</scope>
</reference>
<accession>A0A915K3H0</accession>
<evidence type="ECO:0000256" key="9">
    <source>
        <dbReference type="ARBA" id="ARBA00030204"/>
    </source>
</evidence>
<evidence type="ECO:0000256" key="6">
    <source>
        <dbReference type="ARBA" id="ARBA00022679"/>
    </source>
</evidence>
<evidence type="ECO:0000256" key="3">
    <source>
        <dbReference type="ARBA" id="ARBA00012876"/>
    </source>
</evidence>
<dbReference type="Pfam" id="PF00202">
    <property type="entry name" value="Aminotran_3"/>
    <property type="match status" value="1"/>
</dbReference>
<dbReference type="InterPro" id="IPR015421">
    <property type="entry name" value="PyrdxlP-dep_Trfase_major"/>
</dbReference>
<dbReference type="AlphaFoldDB" id="A0A915K3H0"/>
<comment type="catalytic activity">
    <reaction evidence="12">
        <text>4-aminobutanoate + 2-oxoglutarate = succinate semialdehyde + L-glutamate</text>
        <dbReference type="Rhea" id="RHEA:23352"/>
        <dbReference type="ChEBI" id="CHEBI:16810"/>
        <dbReference type="ChEBI" id="CHEBI:29985"/>
        <dbReference type="ChEBI" id="CHEBI:57706"/>
        <dbReference type="ChEBI" id="CHEBI:59888"/>
        <dbReference type="EC" id="2.6.1.19"/>
    </reaction>
</comment>
<evidence type="ECO:0000256" key="12">
    <source>
        <dbReference type="ARBA" id="ARBA00048021"/>
    </source>
</evidence>
<evidence type="ECO:0000313" key="14">
    <source>
        <dbReference type="Proteomes" id="UP000887565"/>
    </source>
</evidence>
<evidence type="ECO:0000256" key="8">
    <source>
        <dbReference type="ARBA" id="ARBA00029760"/>
    </source>
</evidence>
<keyword evidence="5" id="KW-0032">Aminotransferase</keyword>
<dbReference type="GO" id="GO:0030170">
    <property type="term" value="F:pyridoxal phosphate binding"/>
    <property type="evidence" value="ECO:0007669"/>
    <property type="project" value="InterPro"/>
</dbReference>
<dbReference type="GO" id="GO:0009450">
    <property type="term" value="P:gamma-aminobutyric acid catabolic process"/>
    <property type="evidence" value="ECO:0007669"/>
    <property type="project" value="TreeGrafter"/>
</dbReference>
<evidence type="ECO:0000256" key="10">
    <source>
        <dbReference type="ARBA" id="ARBA00030857"/>
    </source>
</evidence>
<dbReference type="GO" id="GO:0047298">
    <property type="term" value="F:(S)-3-amino-2-methylpropionate transaminase activity"/>
    <property type="evidence" value="ECO:0007669"/>
    <property type="project" value="UniProtKB-EC"/>
</dbReference>
<evidence type="ECO:0000256" key="13">
    <source>
        <dbReference type="RuleBase" id="RU003560"/>
    </source>
</evidence>
<sequence>MFVRKLSGLNSATKELNFSSRRFAAFASAVRRTPLIIHEPEYPLIKTPIPGPISKKLKSELDKIQNATGVCYFVDPEKCAGNYVVDADGNAILDAYMMVASLPLGYNHPDLIETCKQPHSLSIAVSRPALGFYPTIDYVGHLNNALLSVAPKGHRQVQTMMCGATANENALKVAMIMYQTRKRGGRSPTDAELKAAILNQPPGCPNLSVLSFENAFHGRMFACLSASRSKAIHKVDLPAFDWPMAPFPRYEDPVDSNSEKNRAEDDRCLAEVERLIKKWAEKDKPVAAIIVEPIQAEGGDNYGSAEFFRKLQTLVKKHGCAFIVDEVQTGCGATGRMWAHEEWNLERPPDMVTFSKKMLLGGFYYTDEYRIKEPYRIFNTWMGDPIKLALLETVIKTIRRDDLLGLNRESGKVLLGGLKDLERKFPNAISNSRGKGTFVAFDVNSADKRKHILDELLKKGIQLGYCGERTVRFRPALIFQPTHAKLCLEKIEDVLQEMIF</sequence>
<dbReference type="WBParaSite" id="nRc.2.0.1.t32757-RA">
    <property type="protein sequence ID" value="nRc.2.0.1.t32757-RA"/>
    <property type="gene ID" value="nRc.2.0.1.g32757"/>
</dbReference>
<evidence type="ECO:0000256" key="11">
    <source>
        <dbReference type="ARBA" id="ARBA00031787"/>
    </source>
</evidence>
<dbReference type="PANTHER" id="PTHR43206">
    <property type="entry name" value="AMINOTRANSFERASE"/>
    <property type="match status" value="1"/>
</dbReference>
<organism evidence="14 15">
    <name type="scientific">Romanomermis culicivorax</name>
    <name type="common">Nematode worm</name>
    <dbReference type="NCBI Taxonomy" id="13658"/>
    <lineage>
        <taxon>Eukaryota</taxon>
        <taxon>Metazoa</taxon>
        <taxon>Ecdysozoa</taxon>
        <taxon>Nematoda</taxon>
        <taxon>Enoplea</taxon>
        <taxon>Dorylaimia</taxon>
        <taxon>Mermithida</taxon>
        <taxon>Mermithoidea</taxon>
        <taxon>Mermithidae</taxon>
        <taxon>Romanomermis</taxon>
    </lineage>
</organism>
<keyword evidence="6" id="KW-0808">Transferase</keyword>
<dbReference type="CDD" id="cd00610">
    <property type="entry name" value="OAT_like"/>
    <property type="match status" value="1"/>
</dbReference>
<dbReference type="PANTHER" id="PTHR43206:SF1">
    <property type="entry name" value="4-AMINOBUTYRATE AMINOTRANSFERASE, MITOCHONDRIAL"/>
    <property type="match status" value="1"/>
</dbReference>
<dbReference type="EC" id="2.6.1.22" evidence="3"/>
<dbReference type="InterPro" id="IPR015424">
    <property type="entry name" value="PyrdxlP-dep_Trfase"/>
</dbReference>
<name>A0A915K3H0_ROMCU</name>
<dbReference type="OMA" id="HDPEIVP"/>
<dbReference type="InterPro" id="IPR005814">
    <property type="entry name" value="Aminotrans_3"/>
</dbReference>
<dbReference type="InterPro" id="IPR015422">
    <property type="entry name" value="PyrdxlP-dep_Trfase_small"/>
</dbReference>
<evidence type="ECO:0000256" key="5">
    <source>
        <dbReference type="ARBA" id="ARBA00022576"/>
    </source>
</evidence>
<dbReference type="GO" id="GO:0005739">
    <property type="term" value="C:mitochondrion"/>
    <property type="evidence" value="ECO:0007669"/>
    <property type="project" value="TreeGrafter"/>
</dbReference>
<evidence type="ECO:0000256" key="4">
    <source>
        <dbReference type="ARBA" id="ARBA00012912"/>
    </source>
</evidence>
<dbReference type="PIRSF" id="PIRSF000521">
    <property type="entry name" value="Transaminase_4ab_Lys_Orn"/>
    <property type="match status" value="1"/>
</dbReference>
<dbReference type="InterPro" id="IPR004631">
    <property type="entry name" value="4NH2But_aminotransferase_euk"/>
</dbReference>
<evidence type="ECO:0000256" key="7">
    <source>
        <dbReference type="ARBA" id="ARBA00022898"/>
    </source>
</evidence>
<protein>
    <recommendedName>
        <fullName evidence="10">(S)-3-amino-2-methylpropionate transaminase</fullName>
        <ecNumber evidence="4">2.6.1.19</ecNumber>
        <ecNumber evidence="3">2.6.1.22</ecNumber>
    </recommendedName>
    <alternativeName>
        <fullName evidence="11">GABA aminotransferase</fullName>
    </alternativeName>
    <alternativeName>
        <fullName evidence="9">Gamma-amino-N-butyrate transaminase</fullName>
    </alternativeName>
    <alternativeName>
        <fullName evidence="8">L-AIBAT</fullName>
    </alternativeName>
</protein>
<evidence type="ECO:0000313" key="15">
    <source>
        <dbReference type="WBParaSite" id="nRc.2.0.1.t32757-RA"/>
    </source>
</evidence>
<evidence type="ECO:0000256" key="1">
    <source>
        <dbReference type="ARBA" id="ARBA00001933"/>
    </source>
</evidence>
<proteinExistence type="inferred from homology"/>
<keyword evidence="14" id="KW-1185">Reference proteome</keyword>
<comment type="cofactor">
    <cofactor evidence="1">
        <name>pyridoxal 5'-phosphate</name>
        <dbReference type="ChEBI" id="CHEBI:597326"/>
    </cofactor>
</comment>
<dbReference type="GO" id="GO:0034386">
    <property type="term" value="F:4-aminobutyrate:2-oxoglutarate transaminase activity"/>
    <property type="evidence" value="ECO:0007669"/>
    <property type="project" value="UniProtKB-EC"/>
</dbReference>
<dbReference type="EC" id="2.6.1.19" evidence="4"/>
<keyword evidence="7 13" id="KW-0663">Pyridoxal phosphate</keyword>
<dbReference type="Gene3D" id="3.90.1150.10">
    <property type="entry name" value="Aspartate Aminotransferase, domain 1"/>
    <property type="match status" value="1"/>
</dbReference>